<dbReference type="PANTHER" id="PTHR33392">
    <property type="entry name" value="POLYISOPRENYL-TEICHOIC ACID--PEPTIDOGLYCAN TEICHOIC ACID TRANSFERASE TAGU"/>
    <property type="match status" value="1"/>
</dbReference>
<feature type="chain" id="PRO_5038700437" evidence="3">
    <location>
        <begin position="20"/>
        <end position="411"/>
    </location>
</feature>
<reference evidence="5 6" key="1">
    <citation type="submission" date="2020-07" db="EMBL/GenBank/DDBJ databases">
        <title>Sequencing the genomes of 1000 actinobacteria strains.</title>
        <authorList>
            <person name="Klenk H.-P."/>
        </authorList>
    </citation>
    <scope>NUCLEOTIDE SEQUENCE [LARGE SCALE GENOMIC DNA]</scope>
    <source>
        <strain evidence="5 6">DSM 15165</strain>
    </source>
</reference>
<accession>A0A853CQQ4</accession>
<feature type="signal peptide" evidence="3">
    <location>
        <begin position="1"/>
        <end position="19"/>
    </location>
</feature>
<evidence type="ECO:0000313" key="5">
    <source>
        <dbReference type="EMBL" id="NYJ22618.1"/>
    </source>
</evidence>
<feature type="region of interest" description="Disordered" evidence="2">
    <location>
        <begin position="343"/>
        <end position="411"/>
    </location>
</feature>
<feature type="compositionally biased region" description="Low complexity" evidence="2">
    <location>
        <begin position="375"/>
        <end position="398"/>
    </location>
</feature>
<dbReference type="PANTHER" id="PTHR33392:SF6">
    <property type="entry name" value="POLYISOPRENYL-TEICHOIC ACID--PEPTIDOGLYCAN TEICHOIC ACID TRANSFERASE TAGU"/>
    <property type="match status" value="1"/>
</dbReference>
<evidence type="ECO:0000256" key="2">
    <source>
        <dbReference type="SAM" id="MobiDB-lite"/>
    </source>
</evidence>
<dbReference type="Pfam" id="PF03816">
    <property type="entry name" value="LytR_cpsA_psr"/>
    <property type="match status" value="1"/>
</dbReference>
<dbReference type="Gene3D" id="3.40.630.190">
    <property type="entry name" value="LCP protein"/>
    <property type="match status" value="1"/>
</dbReference>
<dbReference type="InterPro" id="IPR004474">
    <property type="entry name" value="LytR_CpsA_psr"/>
</dbReference>
<dbReference type="RefSeq" id="WP_343063458.1">
    <property type="nucleotide sequence ID" value="NZ_BAABEH010000001.1"/>
</dbReference>
<dbReference type="InterPro" id="IPR050922">
    <property type="entry name" value="LytR/CpsA/Psr_CW_biosynth"/>
</dbReference>
<gene>
    <name evidence="5" type="ORF">HNR13_000905</name>
</gene>
<dbReference type="AlphaFoldDB" id="A0A853CQQ4"/>
<dbReference type="Proteomes" id="UP000578352">
    <property type="component" value="Unassembled WGS sequence"/>
</dbReference>
<evidence type="ECO:0000259" key="4">
    <source>
        <dbReference type="Pfam" id="PF03816"/>
    </source>
</evidence>
<comment type="caution">
    <text evidence="5">The sequence shown here is derived from an EMBL/GenBank/DDBJ whole genome shotgun (WGS) entry which is preliminary data.</text>
</comment>
<dbReference type="NCBIfam" id="TIGR00350">
    <property type="entry name" value="lytR_cpsA_psr"/>
    <property type="match status" value="1"/>
</dbReference>
<proteinExistence type="inferred from homology"/>
<feature type="compositionally biased region" description="Low complexity" evidence="2">
    <location>
        <begin position="343"/>
        <end position="367"/>
    </location>
</feature>
<evidence type="ECO:0000313" key="6">
    <source>
        <dbReference type="Proteomes" id="UP000578352"/>
    </source>
</evidence>
<protein>
    <submittedName>
        <fullName evidence="5">LCP family protein required for cell wall assembly</fullName>
    </submittedName>
</protein>
<feature type="domain" description="Cell envelope-related transcriptional attenuator" evidence="4">
    <location>
        <begin position="91"/>
        <end position="246"/>
    </location>
</feature>
<organism evidence="5 6">
    <name type="scientific">Leifsonia shinshuensis</name>
    <dbReference type="NCBI Taxonomy" id="150026"/>
    <lineage>
        <taxon>Bacteria</taxon>
        <taxon>Bacillati</taxon>
        <taxon>Actinomycetota</taxon>
        <taxon>Actinomycetes</taxon>
        <taxon>Micrococcales</taxon>
        <taxon>Microbacteriaceae</taxon>
        <taxon>Leifsonia</taxon>
    </lineage>
</organism>
<dbReference type="EMBL" id="JACCFL010000001">
    <property type="protein sequence ID" value="NYJ22618.1"/>
    <property type="molecule type" value="Genomic_DNA"/>
</dbReference>
<sequence length="411" mass="40959">MRFLVAVVTVAVVSTASVAAYAVLDTVRSIKPGIHLVTAKGKSLTAQNIASVGAESGAVNILLAGTDTRTGQGGQFATKDELAGSSGAGSNDVTMVLHVSGDHQHATVISIPRDLMVPIPECPGPNGGTVPATDDAMFNTTLSRGGLSCIVLTAEKLTGLTISDAALISFDGVIAMSNAVGGVTVCLATPLTDPYVGLDLPAGTQTLVGAQALAFVRSRHGIGDGSDLGRISNQQLFLSALLRKMTSAGVLSNPITLYQLAHAAVTNMELSDTLTQPTTLVSIALTLKTVSLSNIVFLQYPAGADPADPNRVVPATYAASILKTALQNDTPVTLTGTLGSGTVAATGTPTPSAGAPAAPATPATPAAPAAPAPTPSAGATAPTPVPTPTSVALPSSVTGQTAAQQTCTKGN</sequence>
<feature type="compositionally biased region" description="Polar residues" evidence="2">
    <location>
        <begin position="399"/>
        <end position="411"/>
    </location>
</feature>
<comment type="similarity">
    <text evidence="1">Belongs to the LytR/CpsA/Psr (LCP) family.</text>
</comment>
<keyword evidence="3" id="KW-0732">Signal</keyword>
<name>A0A853CQQ4_9MICO</name>
<evidence type="ECO:0000256" key="3">
    <source>
        <dbReference type="SAM" id="SignalP"/>
    </source>
</evidence>
<evidence type="ECO:0000256" key="1">
    <source>
        <dbReference type="ARBA" id="ARBA00006068"/>
    </source>
</evidence>